<evidence type="ECO:0000313" key="4">
    <source>
        <dbReference type="Proteomes" id="UP000037069"/>
    </source>
</evidence>
<dbReference type="AlphaFoldDB" id="A0A0L0C7S3"/>
<gene>
    <name evidence="3" type="ORF">FF38_06300</name>
</gene>
<dbReference type="InterPro" id="IPR036058">
    <property type="entry name" value="Kazal_dom_sf"/>
</dbReference>
<comment type="caution">
    <text evidence="3">The sequence shown here is derived from an EMBL/GenBank/DDBJ whole genome shotgun (WGS) entry which is preliminary data.</text>
</comment>
<dbReference type="OrthoDB" id="126772at2759"/>
<dbReference type="Gene3D" id="3.30.60.30">
    <property type="match status" value="1"/>
</dbReference>
<keyword evidence="1" id="KW-0732">Signal</keyword>
<evidence type="ECO:0000313" key="3">
    <source>
        <dbReference type="EMBL" id="KNC28320.1"/>
    </source>
</evidence>
<evidence type="ECO:0000259" key="2">
    <source>
        <dbReference type="PROSITE" id="PS51465"/>
    </source>
</evidence>
<protein>
    <recommendedName>
        <fullName evidence="2">Kazal-like domain-containing protein</fullName>
    </recommendedName>
</protein>
<dbReference type="InterPro" id="IPR002350">
    <property type="entry name" value="Kazal_dom"/>
</dbReference>
<dbReference type="EMBL" id="JRES01000789">
    <property type="protein sequence ID" value="KNC28320.1"/>
    <property type="molecule type" value="Genomic_DNA"/>
</dbReference>
<dbReference type="PROSITE" id="PS51465">
    <property type="entry name" value="KAZAL_2"/>
    <property type="match status" value="1"/>
</dbReference>
<dbReference type="SUPFAM" id="SSF100895">
    <property type="entry name" value="Kazal-type serine protease inhibitors"/>
    <property type="match status" value="1"/>
</dbReference>
<dbReference type="CDD" id="cd00104">
    <property type="entry name" value="KAZAL_FS"/>
    <property type="match status" value="1"/>
</dbReference>
<evidence type="ECO:0000256" key="1">
    <source>
        <dbReference type="SAM" id="SignalP"/>
    </source>
</evidence>
<dbReference type="Proteomes" id="UP000037069">
    <property type="component" value="Unassembled WGS sequence"/>
</dbReference>
<keyword evidence="4" id="KW-1185">Reference proteome</keyword>
<organism evidence="3 4">
    <name type="scientific">Lucilia cuprina</name>
    <name type="common">Green bottle fly</name>
    <name type="synonym">Australian sheep blowfly</name>
    <dbReference type="NCBI Taxonomy" id="7375"/>
    <lineage>
        <taxon>Eukaryota</taxon>
        <taxon>Metazoa</taxon>
        <taxon>Ecdysozoa</taxon>
        <taxon>Arthropoda</taxon>
        <taxon>Hexapoda</taxon>
        <taxon>Insecta</taxon>
        <taxon>Pterygota</taxon>
        <taxon>Neoptera</taxon>
        <taxon>Endopterygota</taxon>
        <taxon>Diptera</taxon>
        <taxon>Brachycera</taxon>
        <taxon>Muscomorpha</taxon>
        <taxon>Oestroidea</taxon>
        <taxon>Calliphoridae</taxon>
        <taxon>Luciliinae</taxon>
        <taxon>Lucilia</taxon>
    </lineage>
</organism>
<accession>A0A0L0C7S3</accession>
<name>A0A0L0C7S3_LUCCU</name>
<feature type="chain" id="PRO_5005535920" description="Kazal-like domain-containing protein" evidence="1">
    <location>
        <begin position="23"/>
        <end position="82"/>
    </location>
</feature>
<feature type="domain" description="Kazal-like" evidence="2">
    <location>
        <begin position="24"/>
        <end position="80"/>
    </location>
</feature>
<proteinExistence type="predicted"/>
<sequence>MFSLKHLIYLAVLLISLEMISSFPLVNSDCPQYCTYEYNPQCVTLNDGTTLEFSNKCLLNVEACKRYIGVKSVSAGHCRQLM</sequence>
<reference evidence="3 4" key="1">
    <citation type="journal article" date="2015" name="Nat. Commun.">
        <title>Lucilia cuprina genome unlocks parasitic fly biology to underpin future interventions.</title>
        <authorList>
            <person name="Anstead C.A."/>
            <person name="Korhonen P.K."/>
            <person name="Young N.D."/>
            <person name="Hall R.S."/>
            <person name="Jex A.R."/>
            <person name="Murali S.C."/>
            <person name="Hughes D.S."/>
            <person name="Lee S.F."/>
            <person name="Perry T."/>
            <person name="Stroehlein A.J."/>
            <person name="Ansell B.R."/>
            <person name="Breugelmans B."/>
            <person name="Hofmann A."/>
            <person name="Qu J."/>
            <person name="Dugan S."/>
            <person name="Lee S.L."/>
            <person name="Chao H."/>
            <person name="Dinh H."/>
            <person name="Han Y."/>
            <person name="Doddapaneni H.V."/>
            <person name="Worley K.C."/>
            <person name="Muzny D.M."/>
            <person name="Ioannidis P."/>
            <person name="Waterhouse R.M."/>
            <person name="Zdobnov E.M."/>
            <person name="James P.J."/>
            <person name="Bagnall N.H."/>
            <person name="Kotze A.C."/>
            <person name="Gibbs R.A."/>
            <person name="Richards S."/>
            <person name="Batterham P."/>
            <person name="Gasser R.B."/>
        </authorList>
    </citation>
    <scope>NUCLEOTIDE SEQUENCE [LARGE SCALE GENOMIC DNA]</scope>
    <source>
        <strain evidence="3 4">LS</strain>
        <tissue evidence="3">Full body</tissue>
    </source>
</reference>
<feature type="signal peptide" evidence="1">
    <location>
        <begin position="1"/>
        <end position="22"/>
    </location>
</feature>